<dbReference type="Gene3D" id="3.30.70.270">
    <property type="match status" value="1"/>
</dbReference>
<reference evidence="2 3" key="1">
    <citation type="submission" date="2019-04" db="EMBL/GenBank/DDBJ databases">
        <title>Pedobacter sp. AR-2-6 sp. nov., isolated from Arctic soil.</title>
        <authorList>
            <person name="Dahal R.H."/>
            <person name="Kim D.-U."/>
        </authorList>
    </citation>
    <scope>NUCLEOTIDE SEQUENCE [LARGE SCALE GENOMIC DNA]</scope>
    <source>
        <strain evidence="2 3">AR-2-6</strain>
    </source>
</reference>
<dbReference type="AlphaFoldDB" id="A0A4U1C2H8"/>
<dbReference type="OrthoDB" id="9813903at2"/>
<organism evidence="2 3">
    <name type="scientific">Pedobacter cryotolerans</name>
    <dbReference type="NCBI Taxonomy" id="2571270"/>
    <lineage>
        <taxon>Bacteria</taxon>
        <taxon>Pseudomonadati</taxon>
        <taxon>Bacteroidota</taxon>
        <taxon>Sphingobacteriia</taxon>
        <taxon>Sphingobacteriales</taxon>
        <taxon>Sphingobacteriaceae</taxon>
        <taxon>Pedobacter</taxon>
    </lineage>
</organism>
<comment type="caution">
    <text evidence="2">The sequence shown here is derived from an EMBL/GenBank/DDBJ whole genome shotgun (WGS) entry which is preliminary data.</text>
</comment>
<feature type="domain" description="GGDEF" evidence="1">
    <location>
        <begin position="19"/>
        <end position="140"/>
    </location>
</feature>
<dbReference type="RefSeq" id="WP_136877124.1">
    <property type="nucleotide sequence ID" value="NZ_SWBO01000005.1"/>
</dbReference>
<dbReference type="InterPro" id="IPR000160">
    <property type="entry name" value="GGDEF_dom"/>
</dbReference>
<gene>
    <name evidence="2" type="ORF">FA045_10995</name>
</gene>
<dbReference type="SUPFAM" id="SSF55073">
    <property type="entry name" value="Nucleotide cyclase"/>
    <property type="match status" value="1"/>
</dbReference>
<keyword evidence="3" id="KW-1185">Reference proteome</keyword>
<dbReference type="InterPro" id="IPR043128">
    <property type="entry name" value="Rev_trsase/Diguanyl_cyclase"/>
</dbReference>
<name>A0A4U1C2H8_9SPHI</name>
<dbReference type="Proteomes" id="UP000310477">
    <property type="component" value="Unassembled WGS sequence"/>
</dbReference>
<evidence type="ECO:0000259" key="1">
    <source>
        <dbReference type="PROSITE" id="PS50887"/>
    </source>
</evidence>
<evidence type="ECO:0000313" key="2">
    <source>
        <dbReference type="EMBL" id="TKB99960.1"/>
    </source>
</evidence>
<dbReference type="InterPro" id="IPR029787">
    <property type="entry name" value="Nucleotide_cyclase"/>
</dbReference>
<dbReference type="PROSITE" id="PS50887">
    <property type="entry name" value="GGDEF"/>
    <property type="match status" value="1"/>
</dbReference>
<proteinExistence type="predicted"/>
<sequence>MKTTDNRRELIDFFNGKEKETIFCLLDIDDFTTFNLFNSYERGNTLLDQLSYTIKQIPALNKITRVDSDEFLFSCFGNFEMNKKNLFLLMQTIQSELKITVSIGVTERNSFTTSSDYILRKLRLGLLIAKDFGKNKLHFD</sequence>
<protein>
    <recommendedName>
        <fullName evidence="1">GGDEF domain-containing protein</fullName>
    </recommendedName>
</protein>
<evidence type="ECO:0000313" key="3">
    <source>
        <dbReference type="Proteomes" id="UP000310477"/>
    </source>
</evidence>
<accession>A0A4U1C2H8</accession>
<dbReference type="EMBL" id="SWBO01000005">
    <property type="protein sequence ID" value="TKB99960.1"/>
    <property type="molecule type" value="Genomic_DNA"/>
</dbReference>